<dbReference type="InterPro" id="IPR013655">
    <property type="entry name" value="PAS_fold_3"/>
</dbReference>
<dbReference type="SMART" id="SM00267">
    <property type="entry name" value="GGDEF"/>
    <property type="match status" value="1"/>
</dbReference>
<protein>
    <recommendedName>
        <fullName evidence="1">diguanylate cyclase</fullName>
        <ecNumber evidence="1">2.7.7.65</ecNumber>
    </recommendedName>
</protein>
<evidence type="ECO:0000313" key="4">
    <source>
        <dbReference type="EMBL" id="NLQ21616.1"/>
    </source>
</evidence>
<organism evidence="4 5">
    <name type="scientific">Shewanella oncorhynchi</name>
    <dbReference type="NCBI Taxonomy" id="2726434"/>
    <lineage>
        <taxon>Bacteria</taxon>
        <taxon>Pseudomonadati</taxon>
        <taxon>Pseudomonadota</taxon>
        <taxon>Gammaproteobacteria</taxon>
        <taxon>Alteromonadales</taxon>
        <taxon>Shewanellaceae</taxon>
        <taxon>Shewanella</taxon>
    </lineage>
</organism>
<evidence type="ECO:0000313" key="5">
    <source>
        <dbReference type="Proteomes" id="UP000527352"/>
    </source>
</evidence>
<dbReference type="PANTHER" id="PTHR45138">
    <property type="entry name" value="REGULATORY COMPONENTS OF SENSORY TRANSDUCTION SYSTEM"/>
    <property type="match status" value="1"/>
</dbReference>
<dbReference type="InterPro" id="IPR043128">
    <property type="entry name" value="Rev_trsase/Diguanyl_cyclase"/>
</dbReference>
<dbReference type="NCBIfam" id="TIGR00254">
    <property type="entry name" value="GGDEF"/>
    <property type="match status" value="1"/>
</dbReference>
<evidence type="ECO:0000259" key="3">
    <source>
        <dbReference type="PROSITE" id="PS50887"/>
    </source>
</evidence>
<feature type="domain" description="GGDEF" evidence="3">
    <location>
        <begin position="177"/>
        <end position="243"/>
    </location>
</feature>
<gene>
    <name evidence="4" type="ORF">HGO26_01805</name>
</gene>
<dbReference type="PROSITE" id="PS50887">
    <property type="entry name" value="GGDEF"/>
    <property type="match status" value="1"/>
</dbReference>
<sequence>MTARNTSEVILFKSLDFIPIPILLSESRMNEMSGRIQRIHRFVNHAFIEQIGYTLVDIPDMDAWFNTVYPDPLVRQAMVEGWAKIVESSINAGIDTAEMQARILCRNGEYRWFLITAQITTENQSDLHIVTMRDIHDLQLLIDENQTLSNTDVLTGLANRRKAEAVLENALSTTNGSDLCLLMCDVDYFKAINDTFGHLCGDDVLVQVARLLEGLQQSAACIARWGGEEFLIVLQGYSLDETR</sequence>
<name>A0ABX1KJ33_9GAMM</name>
<dbReference type="Proteomes" id="UP000527352">
    <property type="component" value="Unassembled WGS sequence"/>
</dbReference>
<comment type="caution">
    <text evidence="4">The sequence shown here is derived from an EMBL/GenBank/DDBJ whole genome shotgun (WGS) entry which is preliminary data.</text>
</comment>
<dbReference type="Gene3D" id="3.30.450.20">
    <property type="entry name" value="PAS domain"/>
    <property type="match status" value="1"/>
</dbReference>
<dbReference type="SUPFAM" id="SSF55073">
    <property type="entry name" value="Nucleotide cyclase"/>
    <property type="match status" value="1"/>
</dbReference>
<dbReference type="InterPro" id="IPR050469">
    <property type="entry name" value="Diguanylate_Cyclase"/>
</dbReference>
<evidence type="ECO:0000256" key="1">
    <source>
        <dbReference type="ARBA" id="ARBA00012528"/>
    </source>
</evidence>
<dbReference type="RefSeq" id="WP_168822887.1">
    <property type="nucleotide sequence ID" value="NZ_JABAEB010000001.1"/>
</dbReference>
<dbReference type="InterPro" id="IPR029787">
    <property type="entry name" value="Nucleotide_cyclase"/>
</dbReference>
<dbReference type="CDD" id="cd01949">
    <property type="entry name" value="GGDEF"/>
    <property type="match status" value="1"/>
</dbReference>
<proteinExistence type="predicted"/>
<comment type="catalytic activity">
    <reaction evidence="2">
        <text>2 GTP = 3',3'-c-di-GMP + 2 diphosphate</text>
        <dbReference type="Rhea" id="RHEA:24898"/>
        <dbReference type="ChEBI" id="CHEBI:33019"/>
        <dbReference type="ChEBI" id="CHEBI:37565"/>
        <dbReference type="ChEBI" id="CHEBI:58805"/>
        <dbReference type="EC" id="2.7.7.65"/>
    </reaction>
</comment>
<dbReference type="SUPFAM" id="SSF55785">
    <property type="entry name" value="PYP-like sensor domain (PAS domain)"/>
    <property type="match status" value="1"/>
</dbReference>
<dbReference type="InterPro" id="IPR035965">
    <property type="entry name" value="PAS-like_dom_sf"/>
</dbReference>
<dbReference type="Gene3D" id="3.30.70.270">
    <property type="match status" value="1"/>
</dbReference>
<dbReference type="InterPro" id="IPR000160">
    <property type="entry name" value="GGDEF_dom"/>
</dbReference>
<dbReference type="PANTHER" id="PTHR45138:SF9">
    <property type="entry name" value="DIGUANYLATE CYCLASE DGCM-RELATED"/>
    <property type="match status" value="1"/>
</dbReference>
<dbReference type="Pfam" id="PF00990">
    <property type="entry name" value="GGDEF"/>
    <property type="match status" value="1"/>
</dbReference>
<accession>A0ABX1KJ33</accession>
<dbReference type="EC" id="2.7.7.65" evidence="1"/>
<keyword evidence="5" id="KW-1185">Reference proteome</keyword>
<evidence type="ECO:0000256" key="2">
    <source>
        <dbReference type="ARBA" id="ARBA00034247"/>
    </source>
</evidence>
<dbReference type="Pfam" id="PF08447">
    <property type="entry name" value="PAS_3"/>
    <property type="match status" value="1"/>
</dbReference>
<dbReference type="EMBL" id="JABAEB010000001">
    <property type="protein sequence ID" value="NLQ21616.1"/>
    <property type="molecule type" value="Genomic_DNA"/>
</dbReference>
<reference evidence="4 5" key="1">
    <citation type="submission" date="2020-04" db="EMBL/GenBank/DDBJ databases">
        <title>The first description of lens atrophy caused by putative novel Shewanella sp. that is a new emerging pathogen for cultured rainbow trout?</title>
        <authorList>
            <person name="Saticioglu I.B."/>
            <person name="Duman M."/>
            <person name="Altun S."/>
        </authorList>
    </citation>
    <scope>NUCLEOTIDE SEQUENCE [LARGE SCALE GENOMIC DNA]</scope>
    <source>
        <strain evidence="4 5">S-1</strain>
    </source>
</reference>